<dbReference type="FunFam" id="1.20.1300.20:FF:000001">
    <property type="entry name" value="Ubiquitin thioesterase OTUB1"/>
    <property type="match status" value="1"/>
</dbReference>
<evidence type="ECO:0000256" key="6">
    <source>
        <dbReference type="ARBA" id="ARBA00022801"/>
    </source>
</evidence>
<evidence type="ECO:0000256" key="5">
    <source>
        <dbReference type="ARBA" id="ARBA00022786"/>
    </source>
</evidence>
<dbReference type="SUPFAM" id="SSF54001">
    <property type="entry name" value="Cysteine proteinases"/>
    <property type="match status" value="1"/>
</dbReference>
<evidence type="ECO:0000256" key="8">
    <source>
        <dbReference type="SAM" id="MobiDB-lite"/>
    </source>
</evidence>
<reference evidence="10 11" key="1">
    <citation type="journal article" date="2019" name="Nat. Plants">
        <title>Genome sequencing of Musa balbisiana reveals subgenome evolution and function divergence in polyploid bananas.</title>
        <authorList>
            <person name="Yao X."/>
        </authorList>
    </citation>
    <scope>NUCLEOTIDE SEQUENCE [LARGE SCALE GENOMIC DNA]</scope>
    <source>
        <strain evidence="11">cv. DH-PKW</strain>
        <tissue evidence="10">Leaves</tissue>
    </source>
</reference>
<dbReference type="InterPro" id="IPR042468">
    <property type="entry name" value="Peptidase_C65_otubain_sub1"/>
</dbReference>
<evidence type="ECO:0000256" key="2">
    <source>
        <dbReference type="ARBA" id="ARBA00006579"/>
    </source>
</evidence>
<evidence type="ECO:0000256" key="3">
    <source>
        <dbReference type="ARBA" id="ARBA00012759"/>
    </source>
</evidence>
<gene>
    <name evidence="10" type="ORF">C4D60_Mb11t13530</name>
</gene>
<keyword evidence="7" id="KW-0788">Thiol protease</keyword>
<dbReference type="Pfam" id="PF10275">
    <property type="entry name" value="Peptidase_C65"/>
    <property type="match status" value="1"/>
</dbReference>
<dbReference type="PANTHER" id="PTHR12931:SF15">
    <property type="entry name" value="UBIQUITIN THIOESTERASE OTUBAIN-LIKE"/>
    <property type="match status" value="1"/>
</dbReference>
<comment type="similarity">
    <text evidence="2">Belongs to the peptidase C65 family.</text>
</comment>
<dbReference type="AlphaFoldDB" id="A0A4S8J3U9"/>
<dbReference type="GO" id="GO:0043130">
    <property type="term" value="F:ubiquitin binding"/>
    <property type="evidence" value="ECO:0007669"/>
    <property type="project" value="TreeGrafter"/>
</dbReference>
<evidence type="ECO:0000313" key="11">
    <source>
        <dbReference type="Proteomes" id="UP000317650"/>
    </source>
</evidence>
<dbReference type="Gene3D" id="1.20.1300.20">
    <property type="entry name" value="Peptidase C65 Otubain, subdomain 2"/>
    <property type="match status" value="1"/>
</dbReference>
<dbReference type="EMBL" id="PYDT01000007">
    <property type="protein sequence ID" value="THU56083.1"/>
    <property type="molecule type" value="Genomic_DNA"/>
</dbReference>
<dbReference type="Proteomes" id="UP000317650">
    <property type="component" value="Chromosome 11"/>
</dbReference>
<feature type="domain" description="OTU" evidence="9">
    <location>
        <begin position="130"/>
        <end position="311"/>
    </location>
</feature>
<dbReference type="InterPro" id="IPR042467">
    <property type="entry name" value="Peptidase_C65_otubain_sub2"/>
</dbReference>
<dbReference type="GO" id="GO:0071108">
    <property type="term" value="P:protein K48-linked deubiquitination"/>
    <property type="evidence" value="ECO:0007669"/>
    <property type="project" value="TreeGrafter"/>
</dbReference>
<keyword evidence="5" id="KW-0833">Ubl conjugation pathway</keyword>
<comment type="caution">
    <text evidence="10">The sequence shown here is derived from an EMBL/GenBank/DDBJ whole genome shotgun (WGS) entry which is preliminary data.</text>
</comment>
<dbReference type="PANTHER" id="PTHR12931">
    <property type="entry name" value="UBIQUITIN THIOLESTERASE PROTEIN OTUB"/>
    <property type="match status" value="1"/>
</dbReference>
<evidence type="ECO:0000313" key="10">
    <source>
        <dbReference type="EMBL" id="THU56083.1"/>
    </source>
</evidence>
<evidence type="ECO:0000256" key="4">
    <source>
        <dbReference type="ARBA" id="ARBA00022670"/>
    </source>
</evidence>
<keyword evidence="4" id="KW-0645">Protease</keyword>
<evidence type="ECO:0000256" key="1">
    <source>
        <dbReference type="ARBA" id="ARBA00000707"/>
    </source>
</evidence>
<proteinExistence type="inferred from homology"/>
<feature type="region of interest" description="Disordered" evidence="8">
    <location>
        <begin position="1"/>
        <end position="55"/>
    </location>
</feature>
<dbReference type="GO" id="GO:0004843">
    <property type="term" value="F:cysteine-type deubiquitinase activity"/>
    <property type="evidence" value="ECO:0007669"/>
    <property type="project" value="UniProtKB-EC"/>
</dbReference>
<dbReference type="STRING" id="52838.A0A4S8J3U9"/>
<accession>A0A4S8J3U9</accession>
<keyword evidence="6" id="KW-0378">Hydrolase</keyword>
<dbReference type="GO" id="GO:0006508">
    <property type="term" value="P:proteolysis"/>
    <property type="evidence" value="ECO:0007669"/>
    <property type="project" value="UniProtKB-KW"/>
</dbReference>
<evidence type="ECO:0000256" key="7">
    <source>
        <dbReference type="ARBA" id="ARBA00022807"/>
    </source>
</evidence>
<keyword evidence="11" id="KW-1185">Reference proteome</keyword>
<dbReference type="GO" id="GO:0005634">
    <property type="term" value="C:nucleus"/>
    <property type="evidence" value="ECO:0007669"/>
    <property type="project" value="TreeGrafter"/>
</dbReference>
<dbReference type="Gene3D" id="3.30.200.60">
    <property type="entry name" value="Peptidase C65 Otubain, subdomain 1"/>
    <property type="match status" value="1"/>
</dbReference>
<protein>
    <recommendedName>
        <fullName evidence="3">ubiquitinyl hydrolase 1</fullName>
        <ecNumber evidence="3">3.4.19.12</ecNumber>
    </recommendedName>
</protein>
<dbReference type="InterPro" id="IPR038765">
    <property type="entry name" value="Papain-like_cys_pep_sf"/>
</dbReference>
<dbReference type="InterPro" id="IPR019400">
    <property type="entry name" value="Peptidase_C65_otubain"/>
</dbReference>
<dbReference type="PROSITE" id="PS50802">
    <property type="entry name" value="OTU"/>
    <property type="match status" value="1"/>
</dbReference>
<dbReference type="EC" id="3.4.19.12" evidence="3"/>
<organism evidence="10 11">
    <name type="scientific">Musa balbisiana</name>
    <name type="common">Banana</name>
    <dbReference type="NCBI Taxonomy" id="52838"/>
    <lineage>
        <taxon>Eukaryota</taxon>
        <taxon>Viridiplantae</taxon>
        <taxon>Streptophyta</taxon>
        <taxon>Embryophyta</taxon>
        <taxon>Tracheophyta</taxon>
        <taxon>Spermatophyta</taxon>
        <taxon>Magnoliopsida</taxon>
        <taxon>Liliopsida</taxon>
        <taxon>Zingiberales</taxon>
        <taxon>Musaceae</taxon>
        <taxon>Musa</taxon>
    </lineage>
</organism>
<name>A0A4S8J3U9_MUSBA</name>
<dbReference type="InterPro" id="IPR003323">
    <property type="entry name" value="OTU_dom"/>
</dbReference>
<evidence type="ECO:0000259" key="9">
    <source>
        <dbReference type="PROSITE" id="PS50802"/>
    </source>
</evidence>
<sequence length="311" mass="34173">MAQEAEAITNKRKAGNDFVGDGSGDGDGAEGDLPAMPEAPSLGVDPKSSAEAPGSSPDLVDVYIACLSDGRNGDSKHRFGYKHFFGICDEVAIENPCVGDKEPLSFLAAEIRSGDHILQEKIKLLNDKYAALRRIRDDGNCFYRSFMFSYLEQIVATQDKAEVDRILANVATCRKTLQVLGDPDFMVDEFFFMFISLLENVLDESCPPISHEELLQISRDESFSDNLVLFFRIVASGEIRRRAEFFEPFIIGLENTSVDQFCKESVEMLGEESNHVQIVALSDALGVPISVEYLDQNSSDGGALTPSDVTS</sequence>
<comment type="catalytic activity">
    <reaction evidence="1">
        <text>Thiol-dependent hydrolysis of ester, thioester, amide, peptide and isopeptide bonds formed by the C-terminal Gly of ubiquitin (a 76-residue protein attached to proteins as an intracellular targeting signal).</text>
        <dbReference type="EC" id="3.4.19.12"/>
    </reaction>
</comment>